<dbReference type="AlphaFoldDB" id="Q0A9S2"/>
<evidence type="ECO:0000256" key="1">
    <source>
        <dbReference type="SAM" id="MobiDB-lite"/>
    </source>
</evidence>
<gene>
    <name evidence="2" type="ordered locus">Mlg_1063</name>
</gene>
<dbReference type="EMBL" id="CP000453">
    <property type="protein sequence ID" value="ABI56415.1"/>
    <property type="molecule type" value="Genomic_DNA"/>
</dbReference>
<dbReference type="KEGG" id="aeh:Mlg_1063"/>
<dbReference type="eggNOG" id="COG1119">
    <property type="taxonomic scope" value="Bacteria"/>
</dbReference>
<sequence>MLTEKRNPAAGGEPANGAGAHWDGVQQNYSTADSTADAAVSLFTATNPSRLSKRYHLDQQGQLLTAPGGSLVRGEYRRMECGEPWQLATLIDGLRPDQALAFGVARAERSPVASRKAAKEGDITRTREHFDWPAAPGWLMLDYDPEATAKPLDRDGLLSVLREAWPDIERAPLVLGDSGSSHIYHADTGECVKGRGGLRCYVLVADARDIPRAGEVLHKRLWLAGHGFYLVSKSGALLERGPVDAVVWQPERLDFAAGAACIAPLEQRRPPAEPRNNDAAPIDTRATLPDLTAAELEELAELRRQEREAMAPDQALQREEWVEQRLDEIQPKDVEEARARLTDAVTNGRLYGDFVLHHQSGKRVTVGQVLDDPDRWHGQRFADPLEPDYRADSRIAWLNLRSGGRPFIYSHAHGGARYTLIRASATLKAQPGEMPRIVREADALMAEAGVVFQRGGQLVRVVEDGTLFGVQPPWLRTHLEEVAAWLRWDGRAKDWLPADAPGDLAPRILANRGGWSVPELTGVIRGPILRPDGSLLNQPGYDKATGLLLLADHPDGWPAIPAHPSREQVRAALATLWEPFARFPYVDDVSRAVQLAALLTAVQRPLLETAPAFAWNAYRAGTGKSKGAKATAWLGGSEPVESPWSEQAEEQRKRLMSALMAGPSSLLLDNVSGPMDSDTLCAVLTASEFRDRKLGVSEDVSAPTRVLVAATGNNLRLVGDLSRRVLVATIDHGVENPERLAFPFDPVARVRERWLHYRAAALTVLRGFLAEGAPAHGLGTMGSYEQWDALIRQCVVWVRAEGLAGFSLADPADAVARNYDNDPETQKLRALVAAWHAQHAAAPVRVATLISTAGGDVDGCTFPQYDEGRAALLEALQEIAGDRGYVNRRRLGRWIERHAGRVVDGLRIESAGEAYKTRQWRVVQV</sequence>
<feature type="region of interest" description="Disordered" evidence="1">
    <location>
        <begin position="1"/>
        <end position="23"/>
    </location>
</feature>
<proteinExistence type="predicted"/>
<evidence type="ECO:0000313" key="2">
    <source>
        <dbReference type="EMBL" id="ABI56415.1"/>
    </source>
</evidence>
<protein>
    <recommendedName>
        <fullName evidence="4">DNA primase/polymerase bifunctional N-terminal domain-containing protein</fullName>
    </recommendedName>
</protein>
<accession>Q0A9S2</accession>
<name>Q0A9S2_ALKEH</name>
<dbReference type="HOGENOM" id="CLU_323597_0_0_6"/>
<evidence type="ECO:0008006" key="4">
    <source>
        <dbReference type="Google" id="ProtNLM"/>
    </source>
</evidence>
<dbReference type="RefSeq" id="WP_011628810.1">
    <property type="nucleotide sequence ID" value="NC_008340.1"/>
</dbReference>
<reference evidence="3" key="1">
    <citation type="submission" date="2006-08" db="EMBL/GenBank/DDBJ databases">
        <title>Complete sequence of Alkalilimnicola ehrilichei MLHE-1.</title>
        <authorList>
            <person name="Copeland A."/>
            <person name="Lucas S."/>
            <person name="Lapidus A."/>
            <person name="Barry K."/>
            <person name="Detter J.C."/>
            <person name="Glavina del Rio T."/>
            <person name="Hammon N."/>
            <person name="Israni S."/>
            <person name="Dalin E."/>
            <person name="Tice H."/>
            <person name="Pitluck S."/>
            <person name="Sims D."/>
            <person name="Brettin T."/>
            <person name="Bruce D."/>
            <person name="Han C."/>
            <person name="Tapia R."/>
            <person name="Gilna P."/>
            <person name="Schmutz J."/>
            <person name="Larimer F."/>
            <person name="Land M."/>
            <person name="Hauser L."/>
            <person name="Kyrpides N."/>
            <person name="Mikhailova N."/>
            <person name="Oremland R.S."/>
            <person name="Hoeft S.E."/>
            <person name="Switzer-Blum J."/>
            <person name="Kulp T."/>
            <person name="King G."/>
            <person name="Tabita R."/>
            <person name="Witte B."/>
            <person name="Santini J.M."/>
            <person name="Basu P."/>
            <person name="Hollibaugh J.T."/>
            <person name="Xie G."/>
            <person name="Stolz J.F."/>
            <person name="Richardson P."/>
        </authorList>
    </citation>
    <scope>NUCLEOTIDE SEQUENCE [LARGE SCALE GENOMIC DNA]</scope>
    <source>
        <strain evidence="3">ATCC BAA-1101 / DSM 17681 / MLHE-1</strain>
    </source>
</reference>
<feature type="compositionally biased region" description="Low complexity" evidence="1">
    <location>
        <begin position="8"/>
        <end position="20"/>
    </location>
</feature>
<organism evidence="2 3">
    <name type="scientific">Alkalilimnicola ehrlichii (strain ATCC BAA-1101 / DSM 17681 / MLHE-1)</name>
    <dbReference type="NCBI Taxonomy" id="187272"/>
    <lineage>
        <taxon>Bacteria</taxon>
        <taxon>Pseudomonadati</taxon>
        <taxon>Pseudomonadota</taxon>
        <taxon>Gammaproteobacteria</taxon>
        <taxon>Chromatiales</taxon>
        <taxon>Ectothiorhodospiraceae</taxon>
        <taxon>Alkalilimnicola</taxon>
    </lineage>
</organism>
<keyword evidence="3" id="KW-1185">Reference proteome</keyword>
<dbReference type="Proteomes" id="UP000001962">
    <property type="component" value="Chromosome"/>
</dbReference>
<evidence type="ECO:0000313" key="3">
    <source>
        <dbReference type="Proteomes" id="UP000001962"/>
    </source>
</evidence>